<protein>
    <submittedName>
        <fullName evidence="1">Membrane dipeptidase</fullName>
    </submittedName>
</protein>
<dbReference type="Pfam" id="PF01244">
    <property type="entry name" value="Peptidase_M19"/>
    <property type="match status" value="1"/>
</dbReference>
<proteinExistence type="predicted"/>
<organism evidence="1 2">
    <name type="scientific">Candidatus Scatomorpha pullistercoris</name>
    <dbReference type="NCBI Taxonomy" id="2840929"/>
    <lineage>
        <taxon>Bacteria</taxon>
        <taxon>Bacillati</taxon>
        <taxon>Bacillota</taxon>
        <taxon>Clostridia</taxon>
        <taxon>Eubacteriales</taxon>
        <taxon>Candidatus Scatomorpha</taxon>
    </lineage>
</organism>
<dbReference type="EMBL" id="DVJS01000025">
    <property type="protein sequence ID" value="HIS96535.1"/>
    <property type="molecule type" value="Genomic_DNA"/>
</dbReference>
<dbReference type="InterPro" id="IPR008257">
    <property type="entry name" value="Pept_M19"/>
</dbReference>
<dbReference type="PANTHER" id="PTHR10443:SF12">
    <property type="entry name" value="DIPEPTIDASE"/>
    <property type="match status" value="1"/>
</dbReference>
<comment type="caution">
    <text evidence="1">The sequence shown here is derived from an EMBL/GenBank/DDBJ whole genome shotgun (WGS) entry which is preliminary data.</text>
</comment>
<evidence type="ECO:0000313" key="1">
    <source>
        <dbReference type="EMBL" id="HIS96535.1"/>
    </source>
</evidence>
<dbReference type="PROSITE" id="PS51365">
    <property type="entry name" value="RENAL_DIPEPTIDASE_2"/>
    <property type="match status" value="1"/>
</dbReference>
<evidence type="ECO:0000313" key="2">
    <source>
        <dbReference type="Proteomes" id="UP000886876"/>
    </source>
</evidence>
<sequence>MIPYFDAHCDTVTAVLERGGSLLRNGYQLDLERLGEYRPAAQVFAVWGGRYEEKVGLLRSELKRSGIGRLCRSVAELRQTAAEGKLAALLSLEGMEQFDCDTERLRRAREEDGLIMVNLCWNSDNALCGSAMDGGGGLTARGREFVREAQGMGVAVDLSHASERAFWDTLEVSTKPVLASHSDSAALCSIYPRNLTDAQFAALAKQGGGAGINLYPDFLGLTRDTDAVCAHVERFLSLGGERAVFIGADLDGIDDTPRDIAGAQDMGRLYEALLRRGYPESLVRDIFWNNLVDILERATT</sequence>
<accession>A0A9D1K7F7</accession>
<reference evidence="1" key="1">
    <citation type="submission" date="2020-10" db="EMBL/GenBank/DDBJ databases">
        <authorList>
            <person name="Gilroy R."/>
        </authorList>
    </citation>
    <scope>NUCLEOTIDE SEQUENCE</scope>
    <source>
        <strain evidence="1">ChiHecec3B27-6122</strain>
    </source>
</reference>
<dbReference type="GO" id="GO:0070573">
    <property type="term" value="F:metallodipeptidase activity"/>
    <property type="evidence" value="ECO:0007669"/>
    <property type="project" value="InterPro"/>
</dbReference>
<dbReference type="PANTHER" id="PTHR10443">
    <property type="entry name" value="MICROSOMAL DIPEPTIDASE"/>
    <property type="match status" value="1"/>
</dbReference>
<dbReference type="Proteomes" id="UP000886876">
    <property type="component" value="Unassembled WGS sequence"/>
</dbReference>
<reference evidence="1" key="2">
    <citation type="journal article" date="2021" name="PeerJ">
        <title>Extensive microbial diversity within the chicken gut microbiome revealed by metagenomics and culture.</title>
        <authorList>
            <person name="Gilroy R."/>
            <person name="Ravi A."/>
            <person name="Getino M."/>
            <person name="Pursley I."/>
            <person name="Horton D.L."/>
            <person name="Alikhan N.F."/>
            <person name="Baker D."/>
            <person name="Gharbi K."/>
            <person name="Hall N."/>
            <person name="Watson M."/>
            <person name="Adriaenssens E.M."/>
            <person name="Foster-Nyarko E."/>
            <person name="Jarju S."/>
            <person name="Secka A."/>
            <person name="Antonio M."/>
            <person name="Oren A."/>
            <person name="Chaudhuri R.R."/>
            <person name="La Ragione R."/>
            <person name="Hildebrand F."/>
            <person name="Pallen M.J."/>
        </authorList>
    </citation>
    <scope>NUCLEOTIDE SEQUENCE</scope>
    <source>
        <strain evidence="1">ChiHecec3B27-6122</strain>
    </source>
</reference>
<gene>
    <name evidence="1" type="ORF">IAD42_01015</name>
</gene>
<dbReference type="AlphaFoldDB" id="A0A9D1K7F7"/>
<dbReference type="InterPro" id="IPR032466">
    <property type="entry name" value="Metal_Hydrolase"/>
</dbReference>
<name>A0A9D1K7F7_9FIRM</name>
<dbReference type="Gene3D" id="3.20.20.140">
    <property type="entry name" value="Metal-dependent hydrolases"/>
    <property type="match status" value="1"/>
</dbReference>
<dbReference type="GO" id="GO:0006508">
    <property type="term" value="P:proteolysis"/>
    <property type="evidence" value="ECO:0007669"/>
    <property type="project" value="InterPro"/>
</dbReference>
<dbReference type="SUPFAM" id="SSF51556">
    <property type="entry name" value="Metallo-dependent hydrolases"/>
    <property type="match status" value="1"/>
</dbReference>